<evidence type="ECO:0000256" key="7">
    <source>
        <dbReference type="ARBA" id="ARBA00023125"/>
    </source>
</evidence>
<comment type="subcellular location">
    <subcellularLocation>
        <location evidence="2">Cell membrane</location>
        <topology evidence="2">Peripheral membrane protein</topology>
        <orientation evidence="2">Cytoplasmic side</orientation>
    </subcellularLocation>
    <subcellularLocation>
        <location evidence="1">Nucleus</location>
    </subcellularLocation>
</comment>
<keyword evidence="16" id="KW-1185">Reference proteome</keyword>
<evidence type="ECO:0000256" key="4">
    <source>
        <dbReference type="ARBA" id="ARBA00022475"/>
    </source>
</evidence>
<dbReference type="InterPro" id="IPR048351">
    <property type="entry name" value="SOK_DIX"/>
</dbReference>
<evidence type="ECO:0000256" key="10">
    <source>
        <dbReference type="ARBA" id="ARBA00023242"/>
    </source>
</evidence>
<protein>
    <recommendedName>
        <fullName evidence="14">AP2/ERF domain-containing protein</fullName>
    </recommendedName>
</protein>
<evidence type="ECO:0000256" key="9">
    <source>
        <dbReference type="ARBA" id="ARBA00023163"/>
    </source>
</evidence>
<comment type="similarity">
    <text evidence="12">Belongs to the SOSEKI family.</text>
</comment>
<sequence>MEVGGGRDRRRLSSREASPDRARLTYSHQQQPPPPPPPPQQQLQQRFPRPLRKLQVVYYLCRNGQLEHPHFIELPYLPNHQLQLKDVIERLSFLRGKGMPSLFSWSCKRSYKNGYVWNDLADNDVIYPADGVEYVLKGSEIFPGAYDRFQHLPASSRQPKALLAPRKLRLEFEDDDEAEGVDDEATEEERMGSKLAVGGKKPVGYSRLRGVSTEEMERVDGRVATHHHAPTELPLDDSSPLSSSSSDKPPNHAYPAAVAGGGGSQRFEDVNSAPELGLSRNSVLLQLIACGSAALKGRSTPSSGAVKAAAAAANSASAAAAASGGSERHISVLHRGALSRLAGRAADDESQCYSEHPRYCHPLVEDKEYFSGSIVERSRGGGPPEPVLQKSSSYKEERSGMATAIDLYSSIPVFSSSDPLREALEPFIKVASSLDPLSSSFSSFYLPQNPSFELAMPLGHAAEMLPQSPSSVGLNCLSPAQIQQVQAQFHRQQLIQAPADRRSQRNINSLAPQPPPMKRKSSPTKPAKLFRGVRQRHWGKWVAEIRLPRNRTRLWLGTFDAAEEAALAYDKAAFMLRGDGARLNFPEFRHGAVHLGPPLHPAVDGKLQAVCHTLGISGKQGATPPCPVASEGSTEDSKSDSSSWAEEEEDSSAAEPAMQHLDFTEAPWDESETFVLRKYPSWEIDWDSILSSD</sequence>
<feature type="compositionally biased region" description="Low complexity" evidence="13">
    <location>
        <begin position="236"/>
        <end position="248"/>
    </location>
</feature>
<feature type="region of interest" description="Disordered" evidence="13">
    <location>
        <begin position="1"/>
        <end position="44"/>
    </location>
</feature>
<dbReference type="GO" id="GO:0005634">
    <property type="term" value="C:nucleus"/>
    <property type="evidence" value="ECO:0007669"/>
    <property type="project" value="UniProtKB-SubCell"/>
</dbReference>
<evidence type="ECO:0000256" key="1">
    <source>
        <dbReference type="ARBA" id="ARBA00004123"/>
    </source>
</evidence>
<dbReference type="InterPro" id="IPR010369">
    <property type="entry name" value="SOK"/>
</dbReference>
<evidence type="ECO:0000256" key="12">
    <source>
        <dbReference type="ARBA" id="ARBA00024211"/>
    </source>
</evidence>
<keyword evidence="11" id="KW-0131">Cell cycle</keyword>
<feature type="region of interest" description="Disordered" evidence="13">
    <location>
        <begin position="224"/>
        <end position="268"/>
    </location>
</feature>
<dbReference type="SUPFAM" id="SSF54171">
    <property type="entry name" value="DNA-binding domain"/>
    <property type="match status" value="1"/>
</dbReference>
<dbReference type="GO" id="GO:0003700">
    <property type="term" value="F:DNA-binding transcription factor activity"/>
    <property type="evidence" value="ECO:0007669"/>
    <property type="project" value="InterPro"/>
</dbReference>
<dbReference type="AlphaFoldDB" id="A0A8J5GBV7"/>
<keyword evidence="3" id="KW-0217">Developmental protein</keyword>
<evidence type="ECO:0000256" key="8">
    <source>
        <dbReference type="ARBA" id="ARBA00023136"/>
    </source>
</evidence>
<dbReference type="CDD" id="cd00018">
    <property type="entry name" value="AP2"/>
    <property type="match status" value="1"/>
</dbReference>
<dbReference type="GO" id="GO:0005886">
    <property type="term" value="C:plasma membrane"/>
    <property type="evidence" value="ECO:0007669"/>
    <property type="project" value="UniProtKB-SubCell"/>
</dbReference>
<dbReference type="InterPro" id="IPR036955">
    <property type="entry name" value="AP2/ERF_dom_sf"/>
</dbReference>
<name>A0A8J5GBV7_ZINOF</name>
<feature type="compositionally biased region" description="Basic and acidic residues" evidence="13">
    <location>
        <begin position="1"/>
        <end position="23"/>
    </location>
</feature>
<dbReference type="EMBL" id="JACMSC010000012">
    <property type="protein sequence ID" value="KAG6496487.1"/>
    <property type="molecule type" value="Genomic_DNA"/>
</dbReference>
<dbReference type="InterPro" id="IPR001471">
    <property type="entry name" value="AP2/ERF_dom"/>
</dbReference>
<dbReference type="GO" id="GO:0003677">
    <property type="term" value="F:DNA binding"/>
    <property type="evidence" value="ECO:0007669"/>
    <property type="project" value="UniProtKB-KW"/>
</dbReference>
<evidence type="ECO:0000256" key="2">
    <source>
        <dbReference type="ARBA" id="ARBA00004413"/>
    </source>
</evidence>
<dbReference type="InterPro" id="IPR016177">
    <property type="entry name" value="DNA-bd_dom_sf"/>
</dbReference>
<keyword evidence="9" id="KW-0804">Transcription</keyword>
<keyword evidence="8" id="KW-0472">Membrane</keyword>
<evidence type="ECO:0000256" key="13">
    <source>
        <dbReference type="SAM" id="MobiDB-lite"/>
    </source>
</evidence>
<keyword evidence="5" id="KW-0132">Cell division</keyword>
<feature type="region of interest" description="Disordered" evidence="13">
    <location>
        <begin position="174"/>
        <end position="198"/>
    </location>
</feature>
<dbReference type="GO" id="GO:0051258">
    <property type="term" value="P:protein polymerization"/>
    <property type="evidence" value="ECO:0007669"/>
    <property type="project" value="UniProtKB-ARBA"/>
</dbReference>
<dbReference type="Gene3D" id="3.30.730.10">
    <property type="entry name" value="AP2/ERF domain"/>
    <property type="match status" value="1"/>
</dbReference>
<dbReference type="PANTHER" id="PTHR31083:SF18">
    <property type="entry name" value="PROTEIN SOSEKI 2"/>
    <property type="match status" value="1"/>
</dbReference>
<feature type="region of interest" description="Disordered" evidence="13">
    <location>
        <begin position="618"/>
        <end position="666"/>
    </location>
</feature>
<organism evidence="15 16">
    <name type="scientific">Zingiber officinale</name>
    <name type="common">Ginger</name>
    <name type="synonym">Amomum zingiber</name>
    <dbReference type="NCBI Taxonomy" id="94328"/>
    <lineage>
        <taxon>Eukaryota</taxon>
        <taxon>Viridiplantae</taxon>
        <taxon>Streptophyta</taxon>
        <taxon>Embryophyta</taxon>
        <taxon>Tracheophyta</taxon>
        <taxon>Spermatophyta</taxon>
        <taxon>Magnoliopsida</taxon>
        <taxon>Liliopsida</taxon>
        <taxon>Zingiberales</taxon>
        <taxon>Zingiberaceae</taxon>
        <taxon>Zingiber</taxon>
    </lineage>
</organism>
<evidence type="ECO:0000256" key="3">
    <source>
        <dbReference type="ARBA" id="ARBA00022473"/>
    </source>
</evidence>
<accession>A0A8J5GBV7</accession>
<dbReference type="Pfam" id="PF00847">
    <property type="entry name" value="AP2"/>
    <property type="match status" value="1"/>
</dbReference>
<evidence type="ECO:0000256" key="5">
    <source>
        <dbReference type="ARBA" id="ARBA00022618"/>
    </source>
</evidence>
<dbReference type="GO" id="GO:0051301">
    <property type="term" value="P:cell division"/>
    <property type="evidence" value="ECO:0007669"/>
    <property type="project" value="UniProtKB-KW"/>
</dbReference>
<reference evidence="15 16" key="1">
    <citation type="submission" date="2020-08" db="EMBL/GenBank/DDBJ databases">
        <title>Plant Genome Project.</title>
        <authorList>
            <person name="Zhang R.-G."/>
        </authorList>
    </citation>
    <scope>NUCLEOTIDE SEQUENCE [LARGE SCALE GENOMIC DNA]</scope>
    <source>
        <tissue evidence="15">Rhizome</tissue>
    </source>
</reference>
<dbReference type="Proteomes" id="UP000734854">
    <property type="component" value="Unassembled WGS sequence"/>
</dbReference>
<dbReference type="SMART" id="SM00380">
    <property type="entry name" value="AP2"/>
    <property type="match status" value="1"/>
</dbReference>
<evidence type="ECO:0000313" key="16">
    <source>
        <dbReference type="Proteomes" id="UP000734854"/>
    </source>
</evidence>
<dbReference type="FunFam" id="3.30.730.10:FF:000001">
    <property type="entry name" value="Ethylene-responsive transcription factor 2"/>
    <property type="match status" value="1"/>
</dbReference>
<dbReference type="PANTHER" id="PTHR31083">
    <property type="entry name" value="UPSTREAM OF FLC PROTEIN (DUF966)"/>
    <property type="match status" value="1"/>
</dbReference>
<evidence type="ECO:0000256" key="6">
    <source>
        <dbReference type="ARBA" id="ARBA00023015"/>
    </source>
</evidence>
<evidence type="ECO:0000256" key="11">
    <source>
        <dbReference type="ARBA" id="ARBA00023306"/>
    </source>
</evidence>
<evidence type="ECO:0000259" key="14">
    <source>
        <dbReference type="PROSITE" id="PS51032"/>
    </source>
</evidence>
<dbReference type="PROSITE" id="PS51032">
    <property type="entry name" value="AP2_ERF"/>
    <property type="match status" value="1"/>
</dbReference>
<keyword evidence="6" id="KW-0805">Transcription regulation</keyword>
<feature type="domain" description="AP2/ERF" evidence="14">
    <location>
        <begin position="529"/>
        <end position="586"/>
    </location>
</feature>
<proteinExistence type="inferred from homology"/>
<feature type="compositionally biased region" description="Pro residues" evidence="13">
    <location>
        <begin position="31"/>
        <end position="40"/>
    </location>
</feature>
<dbReference type="Pfam" id="PF06136">
    <property type="entry name" value="SOK"/>
    <property type="match status" value="1"/>
</dbReference>
<evidence type="ECO:0000313" key="15">
    <source>
        <dbReference type="EMBL" id="KAG6496487.1"/>
    </source>
</evidence>
<feature type="region of interest" description="Disordered" evidence="13">
    <location>
        <begin position="500"/>
        <end position="525"/>
    </location>
</feature>
<keyword evidence="7" id="KW-0238">DNA-binding</keyword>
<dbReference type="PRINTS" id="PR00367">
    <property type="entry name" value="ETHRSPELEMNT"/>
</dbReference>
<comment type="caution">
    <text evidence="15">The sequence shown here is derived from an EMBL/GenBank/DDBJ whole genome shotgun (WGS) entry which is preliminary data.</text>
</comment>
<keyword evidence="10" id="KW-0539">Nucleus</keyword>
<gene>
    <name evidence="15" type="ORF">ZIOFF_044354</name>
</gene>
<feature type="compositionally biased region" description="Acidic residues" evidence="13">
    <location>
        <begin position="174"/>
        <end position="187"/>
    </location>
</feature>
<keyword evidence="4" id="KW-1003">Cell membrane</keyword>